<dbReference type="InterPro" id="IPR004276">
    <property type="entry name" value="GlycoTrans_28_N"/>
</dbReference>
<reference evidence="3" key="1">
    <citation type="submission" date="2018-02" db="EMBL/GenBank/DDBJ databases">
        <authorList>
            <person name="Hausmann B."/>
        </authorList>
    </citation>
    <scope>NUCLEOTIDE SEQUENCE [LARGE SCALE GENOMIC DNA]</scope>
    <source>
        <strain evidence="3">Peat soil MAG SbA5</strain>
    </source>
</reference>
<evidence type="ECO:0000259" key="1">
    <source>
        <dbReference type="Pfam" id="PF03033"/>
    </source>
</evidence>
<dbReference type="InterPro" id="IPR002213">
    <property type="entry name" value="UDP_glucos_trans"/>
</dbReference>
<gene>
    <name evidence="2" type="ORF">SBA5_600011</name>
</gene>
<keyword evidence="2" id="KW-0808">Transferase</keyword>
<evidence type="ECO:0000313" key="3">
    <source>
        <dbReference type="Proteomes" id="UP000239735"/>
    </source>
</evidence>
<dbReference type="Proteomes" id="UP000239735">
    <property type="component" value="Unassembled WGS sequence"/>
</dbReference>
<dbReference type="SUPFAM" id="SSF53756">
    <property type="entry name" value="UDP-Glycosyltransferase/glycogen phosphorylase"/>
    <property type="match status" value="1"/>
</dbReference>
<evidence type="ECO:0000313" key="2">
    <source>
        <dbReference type="EMBL" id="SPE27769.1"/>
    </source>
</evidence>
<dbReference type="Pfam" id="PF00201">
    <property type="entry name" value="UDPGT"/>
    <property type="match status" value="1"/>
</dbReference>
<dbReference type="Gene3D" id="3.40.50.2000">
    <property type="entry name" value="Glycogen Phosphorylase B"/>
    <property type="match status" value="2"/>
</dbReference>
<dbReference type="FunFam" id="3.40.50.2000:FF:000072">
    <property type="entry name" value="Glycosyl transferase"/>
    <property type="match status" value="1"/>
</dbReference>
<dbReference type="AlphaFoldDB" id="A0A2N9LX59"/>
<dbReference type="GO" id="GO:0033072">
    <property type="term" value="P:vancomycin biosynthetic process"/>
    <property type="evidence" value="ECO:0007669"/>
    <property type="project" value="UniProtKB-ARBA"/>
</dbReference>
<name>A0A2N9LX59_9BACT</name>
<dbReference type="EMBL" id="OKRB01000120">
    <property type="protein sequence ID" value="SPE27769.1"/>
    <property type="molecule type" value="Genomic_DNA"/>
</dbReference>
<organism evidence="2 3">
    <name type="scientific">Candidatus Sulfuritelmatomonas gaucii</name>
    <dbReference type="NCBI Taxonomy" id="2043161"/>
    <lineage>
        <taxon>Bacteria</taxon>
        <taxon>Pseudomonadati</taxon>
        <taxon>Acidobacteriota</taxon>
        <taxon>Terriglobia</taxon>
        <taxon>Terriglobales</taxon>
        <taxon>Acidobacteriaceae</taxon>
        <taxon>Candidatus Sulfuritelmatomonas</taxon>
    </lineage>
</organism>
<dbReference type="OrthoDB" id="107712at2"/>
<accession>A0A2N9LX59</accession>
<dbReference type="Pfam" id="PF03033">
    <property type="entry name" value="Glyco_transf_28"/>
    <property type="match status" value="1"/>
</dbReference>
<feature type="domain" description="Glycosyltransferase family 28 N-terminal" evidence="1">
    <location>
        <begin position="16"/>
        <end position="107"/>
    </location>
</feature>
<dbReference type="GO" id="GO:0005975">
    <property type="term" value="P:carbohydrate metabolic process"/>
    <property type="evidence" value="ECO:0007669"/>
    <property type="project" value="InterPro"/>
</dbReference>
<dbReference type="CDD" id="cd03784">
    <property type="entry name" value="GT1_Gtf-like"/>
    <property type="match status" value="1"/>
</dbReference>
<dbReference type="InterPro" id="IPR050426">
    <property type="entry name" value="Glycosyltransferase_28"/>
</dbReference>
<sequence>MSVEEAKWHFGVLSFAGTGHLNPLMSLSLELVLRGHRVTFFDKPKAEARVREAGFEFVPVGEKNDSGKEKMRFNARSMWSEISAMRSNLAHIQHDVERFLEEAPAAVSRAGVNALLIDEIALAGPTVAQLLRLPYFIISTSVPHRFGWRCSSWFLGYRYSKSWLSWIQSVFLELSVTRMRGPLCSMLDEFRRRPGLGSVRTISKDFPCLAHIGQMPKCLDRPRRPVPKDFHYTGPFEWRTARPHVAFPWHRLDGRPILYISLGTTRNVQTELLHMIAEACEVFDLQLVISLGNRFAPDSLADLPGRPVVTKFAPQLEILKAAHIVVTHGGSNTVFEALAEGKPMIVIPLAYDQPAMAALLARLHLAEVLPVMRLSARRIRRAVEKILRDRSYYDAAQRIQIMMRSSRGEALAADLIEKTLNQQIVSREAVIRTNQGGSSLENDLEISRSVLGGVR</sequence>
<dbReference type="GO" id="GO:0016758">
    <property type="term" value="F:hexosyltransferase activity"/>
    <property type="evidence" value="ECO:0007669"/>
    <property type="project" value="InterPro"/>
</dbReference>
<dbReference type="PANTHER" id="PTHR48050:SF13">
    <property type="entry name" value="STEROL 3-BETA-GLUCOSYLTRANSFERASE UGT80A2"/>
    <property type="match status" value="1"/>
</dbReference>
<proteinExistence type="predicted"/>
<protein>
    <submittedName>
        <fullName evidence="2">Glycosyltransferase, MGT family</fullName>
    </submittedName>
</protein>
<dbReference type="PANTHER" id="PTHR48050">
    <property type="entry name" value="STEROL 3-BETA-GLUCOSYLTRANSFERASE"/>
    <property type="match status" value="1"/>
</dbReference>
<dbReference type="GO" id="GO:0008194">
    <property type="term" value="F:UDP-glycosyltransferase activity"/>
    <property type="evidence" value="ECO:0007669"/>
    <property type="project" value="InterPro"/>
</dbReference>